<dbReference type="OrthoDB" id="428307at2"/>
<dbReference type="Pfam" id="PF10052">
    <property type="entry name" value="DUF2288"/>
    <property type="match status" value="1"/>
</dbReference>
<gene>
    <name evidence="1" type="ordered locus">Cyan7822_2777</name>
</gene>
<name>E0U5M6_GLOV7</name>
<dbReference type="HOGENOM" id="CLU_137225_1_0_3"/>
<evidence type="ECO:0000313" key="2">
    <source>
        <dbReference type="Proteomes" id="UP000008206"/>
    </source>
</evidence>
<proteinExistence type="predicted"/>
<dbReference type="STRING" id="497965.Cyan7822_2777"/>
<dbReference type="eggNOG" id="COG5626">
    <property type="taxonomic scope" value="Bacteria"/>
</dbReference>
<protein>
    <recommendedName>
        <fullName evidence="3">DUF2288 domain-containing protein</fullName>
    </recommendedName>
</protein>
<dbReference type="AlphaFoldDB" id="E0U5M6"/>
<dbReference type="EMBL" id="CP002198">
    <property type="protein sequence ID" value="ADN14739.1"/>
    <property type="molecule type" value="Genomic_DNA"/>
</dbReference>
<evidence type="ECO:0000313" key="1">
    <source>
        <dbReference type="EMBL" id="ADN14739.1"/>
    </source>
</evidence>
<sequence length="95" mass="10631">MSDLKTQLSEQLADIEWNDLKPHAGRDALIIVANSLNLVEVAEAIALDNVPLVQEWMSQQLIYKPSAQQLMSWNEDPKKTFSALIVQPFVLACPV</sequence>
<dbReference type="KEGG" id="cyj:Cyan7822_2777"/>
<dbReference type="Proteomes" id="UP000008206">
    <property type="component" value="Chromosome"/>
</dbReference>
<reference evidence="2" key="1">
    <citation type="journal article" date="2011" name="MBio">
        <title>Novel metabolic attributes of the genus Cyanothece, comprising a group of unicellular nitrogen-fixing Cyanobacteria.</title>
        <authorList>
            <person name="Bandyopadhyay A."/>
            <person name="Elvitigala T."/>
            <person name="Welsh E."/>
            <person name="Stockel J."/>
            <person name="Liberton M."/>
            <person name="Min H."/>
            <person name="Sherman L.A."/>
            <person name="Pakrasi H.B."/>
        </authorList>
    </citation>
    <scope>NUCLEOTIDE SEQUENCE [LARGE SCALE GENOMIC DNA]</scope>
    <source>
        <strain evidence="2">PCC 7822</strain>
    </source>
</reference>
<evidence type="ECO:0008006" key="3">
    <source>
        <dbReference type="Google" id="ProtNLM"/>
    </source>
</evidence>
<organism evidence="1 2">
    <name type="scientific">Gloeothece verrucosa (strain PCC 7822)</name>
    <name type="common">Cyanothece sp. (strain PCC 7822)</name>
    <dbReference type="NCBI Taxonomy" id="497965"/>
    <lineage>
        <taxon>Bacteria</taxon>
        <taxon>Bacillati</taxon>
        <taxon>Cyanobacteriota</taxon>
        <taxon>Cyanophyceae</taxon>
        <taxon>Oscillatoriophycideae</taxon>
        <taxon>Chroococcales</taxon>
        <taxon>Aphanothecaceae</taxon>
        <taxon>Gloeothece</taxon>
        <taxon>Gloeothece verrucosa</taxon>
    </lineage>
</organism>
<dbReference type="RefSeq" id="WP_013322844.1">
    <property type="nucleotide sequence ID" value="NC_014501.1"/>
</dbReference>
<accession>E0U5M6</accession>
<keyword evidence="2" id="KW-1185">Reference proteome</keyword>
<dbReference type="InterPro" id="IPR018741">
    <property type="entry name" value="DUF2288"/>
</dbReference>